<name>A0ABM7G5W1_9SPHN</name>
<sequence>MNNVIIDVNEDGQPLLAERAIAQQDLFDDLASFIYMPFTVTEQTRQTEVRVHVEQDVLVEIRDLVIFKADPRVWSNI</sequence>
<dbReference type="Proteomes" id="UP001059971">
    <property type="component" value="Chromosome 1"/>
</dbReference>
<protein>
    <submittedName>
        <fullName evidence="1">Uncharacterized protein</fullName>
    </submittedName>
</protein>
<proteinExistence type="predicted"/>
<organism evidence="1 2">
    <name type="scientific">Sphingomonas bisphenolicum</name>
    <dbReference type="NCBI Taxonomy" id="296544"/>
    <lineage>
        <taxon>Bacteria</taxon>
        <taxon>Pseudomonadati</taxon>
        <taxon>Pseudomonadota</taxon>
        <taxon>Alphaproteobacteria</taxon>
        <taxon>Sphingomonadales</taxon>
        <taxon>Sphingomonadaceae</taxon>
        <taxon>Sphingomonas</taxon>
    </lineage>
</organism>
<keyword evidence="2" id="KW-1185">Reference proteome</keyword>
<gene>
    <name evidence="1" type="ORF">SBA_ch1_36140</name>
</gene>
<evidence type="ECO:0000313" key="2">
    <source>
        <dbReference type="Proteomes" id="UP001059971"/>
    </source>
</evidence>
<dbReference type="EMBL" id="AP018817">
    <property type="protein sequence ID" value="BBF71414.1"/>
    <property type="molecule type" value="Genomic_DNA"/>
</dbReference>
<evidence type="ECO:0000313" key="1">
    <source>
        <dbReference type="EMBL" id="BBF71414.1"/>
    </source>
</evidence>
<reference evidence="1" key="1">
    <citation type="submission" date="2018-07" db="EMBL/GenBank/DDBJ databases">
        <title>Complete genome sequence of Sphingomonas bisphenolicum strain AO1, a bisphenol A degradative bacterium isolated from Japanese farm field.</title>
        <authorList>
            <person name="Murakami M."/>
            <person name="Koh M."/>
            <person name="Koba S."/>
            <person name="Matsumura Y."/>
        </authorList>
    </citation>
    <scope>NUCLEOTIDE SEQUENCE</scope>
    <source>
        <strain evidence="1">AO1</strain>
    </source>
</reference>
<accession>A0ABM7G5W1</accession>